<feature type="compositionally biased region" description="Polar residues" evidence="2">
    <location>
        <begin position="1202"/>
        <end position="1219"/>
    </location>
</feature>
<feature type="compositionally biased region" description="Polar residues" evidence="2">
    <location>
        <begin position="1446"/>
        <end position="1461"/>
    </location>
</feature>
<dbReference type="PROSITE" id="PS00330">
    <property type="entry name" value="HEMOLYSIN_CALCIUM"/>
    <property type="match status" value="3"/>
</dbReference>
<dbReference type="Pfam" id="PF13519">
    <property type="entry name" value="VWA_2"/>
    <property type="match status" value="1"/>
</dbReference>
<evidence type="ECO:0000313" key="4">
    <source>
        <dbReference type="EMBL" id="MEE1881133.1"/>
    </source>
</evidence>
<dbReference type="InterPro" id="IPR047777">
    <property type="entry name" value="LapA-like_RM"/>
</dbReference>
<dbReference type="InterPro" id="IPR011049">
    <property type="entry name" value="Serralysin-like_metalloprot_C"/>
</dbReference>
<dbReference type="CDD" id="cd00198">
    <property type="entry name" value="vWFA"/>
    <property type="match status" value="1"/>
</dbReference>
<sequence>MAKLVGVVGKVVGQVFAVGDDGHRRLLVEGDRLFAGEQLETGSEGAVAVRLQNGAELTLGRGSSLEMTPDLLADRAPHVQAPDTQPSNAQLSDVEQLQKAIAAGADPTQEAEATAAGGNPGGVSGALGGGHSFVILTEVAGRVDPTIGFPTAGFNGFPLLANLELGGLDGNDAAPLPAGAPPADNPVSLTGLDVSPAELSLDEANLLQGSASNPLALTQSGSFTVVAADGVFNLSVGGINVVTAGVVTGVGQSIVTGLGNVLTITGYNPATGVVSYSYTLTGAEHHPDGAGTNTLGEQFPVLVSDTDGDVASGTLDVIVRDDVPRAVNDSNATTATEQHLELSGNVLTNDIQGADRIPSGPVVAGTFVGTYGTLVLAADGSYTYTLNTNDPDFKNLHGGGSGVENFTYTLKDADGDTSTATLTLNVSNLDDPVTLGGLDVKGGELTVYEKNLADGSAPNPDALTQSGTFTVTAPDGLQTLNVGGITVFSGGVAASFPQSITTTLGNTLTITGYNPATGVISYSYTLLDNESHANGDGANSLSEHFTVTATDTDGSTATGSLDVNIVDDLPKANPDAASVVEGGTVSGNVLDNDTSGADVRADGRYVVGVRAGSDTSTSASGQLGDPVQGQYGYLTLDAQGNATYHANPNAVAPAGATDVFVYTVRDSDGDESTTTITIDVRDCSLIAGPDSEVTVYEKALDLNKDGNDLAGGNVTGSEPGSTGETASGSLASSVSGGVGGLTFTLVGNATGQYGQIQLNTDGTYTYTLTSAPNSPKHVNDGPNVLTESFTYQVKDSLGNTTTSAIVISIVDDVPKAHSDFANVYEGGTVSGNVLVNDVVGADVRADGQYVVGVRAGSDTATSAIGQLGSNVAGQYGYLTLDAQGNATYHANPDSVAPAGATDVFVYTIRDADGDESTTTITINVHDNSLVACPDDTAKVYEKALDLTKDGNDLAAGNVTGSDPQSSAETTSGSLAGSVSGGIGALTFTLVGNATGQYGQIQLNSDGSYTYTLTSAPNSPNHVNDGPNVVTESFTYQVKDSLGNTTTSTIVVSIVDDVPKAHSDFANVYEGGTVSGNLLVNDVVGADVRADGQYVVGVRAGSDTSTSAIGQLGSNVAGQYGYLTLDAQGNATYHANPNAVAPAGATDVFIYTIRDADGDESTTTLTIDVHDISLVACPDETAKVYEKALDLTKDGNDLAAGNVTGSDPQSSTETTSGSLAGSVSGGIGVLTFTLVGNATGQYGQIQLNADGSYTYTLTSAPNSPNHVNDGPNVVTESFTYQVKDSLGNTTTSTIVVSIVDDVPKAHCDFANVYEGGTVSGNVLVNDVVGADVRADGQYVVGVRAGSDTSTSAIGQLGSNVAGQYGYLTLDAQGNATYHANPNAVAPAGATDVFIYTIRDADGDESTTTLTIDVHDISLVACPDETAKVYEKALDLTKDGNDLAAGNVTGSDPHSTTETTSGSLAGSVSGGIGALTFTLVGNATGQYGQIQLNSDGSYTYTLTSGPNSPNHVNDGPNVVTESFTYQVKDSLGNTTTSTIVVSIVDDVPKAHCDVASVKEGASVSGNVLDNDVVGADVRADGQYVVGVRAGSDTSTSAIGHVGDTIVGQYGYLTLDSQGNATYHANPDSVPAAGATDSFVYTIRDADGDESTTTIRINVQDSKLVACEDNDVTVYEKALDLHKDGNDLAAGTVTGSDPGSTGETASGSLVGSVQGGVGALTYSLVGNAVGQYGQIQLNADGSYTYTLTSAPKTPGGANDGANTVNEYFTYKATDALGNSVTSTIAINIVDDMPTVQCAVRSITPGQVDSNILLVVDVSSSMAASSGVPGLTRLELAKQAINALLDKYDEMGDIKVQIVTFGTGAQVQTPVWVTIGEAKNLIAGLSPGGSTYYDSAATKAQEAFATTGKLVGAQNISYFFSDGEPTNGHAMTAPREAAWESFLDSNGIKSYAIGMGSGVNEGNLNPLAYDGSSHTDTNSVVVTDLSQLSAVLSGTVQGAPITGSLMSGGDFGADGGFIKALLVDGTTYTYDPKANAGQGGYAASGGADKATFDTVSNSLSIKTGLGGTLVVNMDNGEFTYTPPKDNGSGQVEKFGFTASDNDGDTRNASLTVNINSNGAPVAGADHIITNIKGATLTVPAEALLANDRDPDHDTLSAAPTTFNTNFADKGAGFTTGTQAQNIKFDATASKAENQLRDLARSEFTSLNGSMTAALVVAGYLGSISTANANDEDTLTVTLRKGETLTLDHDRPAGNLLMEWKDASGSYQTIADGGSFTATHDGVYSIHVINTENAAGNSKAAENYKLSLVVDYSNASNEDYHGSYTVSDNHGGYGTGAVDITYQAGNTLTGTGGDDVLLAGAGDTTLNGGAGNDVLVAGAGNNSLHGGDGDDLLIGGPGNDLLDGGAGNDTASYAKATAGVTVDLGHVGQQNTVGAGLDTLSGIENLIGSDYNDTLTGNDGDNLLNGGAGNDVLKGGAGNDILIGGPGNDTLTGGSGNDSFVWQKGDTGHDTVTDFTPGSDHLDLSQLLQGENATSASLDDYLHFKVSGSGVSVVSTIEVSSVAGAAPTQTIDLAGVDLAQHYGVSAGAGGLIAAGHDTATIINGMLNDHSLKVDTV</sequence>
<dbReference type="SUPFAM" id="SSF51120">
    <property type="entry name" value="beta-Roll"/>
    <property type="match status" value="2"/>
</dbReference>
<dbReference type="InterPro" id="IPR010221">
    <property type="entry name" value="VCBS_dom"/>
</dbReference>
<dbReference type="NCBIfam" id="TIGR01965">
    <property type="entry name" value="VCBS_repeat"/>
    <property type="match status" value="11"/>
</dbReference>
<dbReference type="InterPro" id="IPR018511">
    <property type="entry name" value="Hemolysin-typ_Ca-bd_CS"/>
</dbReference>
<proteinExistence type="predicted"/>
<dbReference type="InterPro" id="IPR036465">
    <property type="entry name" value="vWFA_dom_sf"/>
</dbReference>
<dbReference type="InterPro" id="IPR001343">
    <property type="entry name" value="Hemolysn_Ca-bd"/>
</dbReference>
<dbReference type="SUPFAM" id="SSF53300">
    <property type="entry name" value="vWA-like"/>
    <property type="match status" value="1"/>
</dbReference>
<organism evidence="4 5">
    <name type="scientific">Pseudomonas soli</name>
    <dbReference type="NCBI Taxonomy" id="1306993"/>
    <lineage>
        <taxon>Bacteria</taxon>
        <taxon>Pseudomonadati</taxon>
        <taxon>Pseudomonadota</taxon>
        <taxon>Gammaproteobacteria</taxon>
        <taxon>Pseudomonadales</taxon>
        <taxon>Pseudomonadaceae</taxon>
        <taxon>Pseudomonas</taxon>
    </lineage>
</organism>
<evidence type="ECO:0000313" key="5">
    <source>
        <dbReference type="Proteomes" id="UP001329505"/>
    </source>
</evidence>
<dbReference type="Proteomes" id="UP001329505">
    <property type="component" value="Unassembled WGS sequence"/>
</dbReference>
<feature type="region of interest" description="Disordered" evidence="2">
    <location>
        <begin position="1683"/>
        <end position="1704"/>
    </location>
</feature>
<feature type="region of interest" description="Disordered" evidence="2">
    <location>
        <begin position="1199"/>
        <end position="1219"/>
    </location>
</feature>
<feature type="region of interest" description="Disordered" evidence="2">
    <location>
        <begin position="706"/>
        <end position="731"/>
    </location>
</feature>
<dbReference type="PROSITE" id="PS50234">
    <property type="entry name" value="VWFA"/>
    <property type="match status" value="1"/>
</dbReference>
<dbReference type="Pfam" id="PF17803">
    <property type="entry name" value="Cadherin_4"/>
    <property type="match status" value="1"/>
</dbReference>
<dbReference type="NCBIfam" id="NF033682">
    <property type="entry name" value="retention_LapA"/>
    <property type="match status" value="1"/>
</dbReference>
<name>A0ABU7GQ34_9PSED</name>
<feature type="compositionally biased region" description="Polar residues" evidence="2">
    <location>
        <begin position="715"/>
        <end position="725"/>
    </location>
</feature>
<protein>
    <submittedName>
        <fullName evidence="4">Retention module-containing protein</fullName>
    </submittedName>
</protein>
<dbReference type="Pfam" id="PF00353">
    <property type="entry name" value="HemolysinCabind"/>
    <property type="match status" value="3"/>
</dbReference>
<dbReference type="Pfam" id="PF17963">
    <property type="entry name" value="Big_9"/>
    <property type="match status" value="10"/>
</dbReference>
<dbReference type="Gene3D" id="2.150.10.10">
    <property type="entry name" value="Serralysin-like metalloprotease, C-terminal"/>
    <property type="match status" value="2"/>
</dbReference>
<dbReference type="NCBIfam" id="TIGR03661">
    <property type="entry name" value="T1SS_VCA0849"/>
    <property type="match status" value="1"/>
</dbReference>
<evidence type="ECO:0000256" key="1">
    <source>
        <dbReference type="ARBA" id="ARBA00022837"/>
    </source>
</evidence>
<reference evidence="4 5" key="1">
    <citation type="submission" date="2024-01" db="EMBL/GenBank/DDBJ databases">
        <title>Unpublished Manusciprt.</title>
        <authorList>
            <person name="Duman M."/>
            <person name="Valdes E.G."/>
            <person name="Ajmi N."/>
            <person name="Altun S."/>
            <person name="Saticioglu I.B."/>
        </authorList>
    </citation>
    <scope>NUCLEOTIDE SEQUENCE [LARGE SCALE GENOMIC DNA]</scope>
    <source>
        <strain evidence="4 5">139P</strain>
    </source>
</reference>
<dbReference type="InterPro" id="IPR040853">
    <property type="entry name" value="RapA2_cadherin-like"/>
</dbReference>
<dbReference type="EMBL" id="JAZDQQ010000010">
    <property type="protein sequence ID" value="MEE1881133.1"/>
    <property type="molecule type" value="Genomic_DNA"/>
</dbReference>
<gene>
    <name evidence="4" type="ORF">V0R55_13275</name>
</gene>
<accession>A0ABU7GQ34</accession>
<dbReference type="Gene3D" id="3.40.50.410">
    <property type="entry name" value="von Willebrand factor, type A domain"/>
    <property type="match status" value="1"/>
</dbReference>
<keyword evidence="5" id="KW-1185">Reference proteome</keyword>
<dbReference type="PRINTS" id="PR00313">
    <property type="entry name" value="CABNDNGRPT"/>
</dbReference>
<dbReference type="InterPro" id="IPR019960">
    <property type="entry name" value="T1SS_VCA0849"/>
</dbReference>
<evidence type="ECO:0000256" key="2">
    <source>
        <dbReference type="SAM" id="MobiDB-lite"/>
    </source>
</evidence>
<dbReference type="RefSeq" id="WP_330126166.1">
    <property type="nucleotide sequence ID" value="NZ_JAZDQQ010000010.1"/>
</dbReference>
<feature type="domain" description="VWFA" evidence="3">
    <location>
        <begin position="1807"/>
        <end position="1992"/>
    </location>
</feature>
<feature type="compositionally biased region" description="Polar residues" evidence="2">
    <location>
        <begin position="1690"/>
        <end position="1702"/>
    </location>
</feature>
<dbReference type="SMART" id="SM00327">
    <property type="entry name" value="VWA"/>
    <property type="match status" value="1"/>
</dbReference>
<evidence type="ECO:0000259" key="3">
    <source>
        <dbReference type="PROSITE" id="PS50234"/>
    </source>
</evidence>
<keyword evidence="1" id="KW-0106">Calcium</keyword>
<dbReference type="InterPro" id="IPR002035">
    <property type="entry name" value="VWF_A"/>
</dbReference>
<feature type="region of interest" description="Disordered" evidence="2">
    <location>
        <begin position="1442"/>
        <end position="1461"/>
    </location>
</feature>
<comment type="caution">
    <text evidence="4">The sequence shown here is derived from an EMBL/GenBank/DDBJ whole genome shotgun (WGS) entry which is preliminary data.</text>
</comment>